<evidence type="ECO:0000256" key="1">
    <source>
        <dbReference type="PROSITE-ProRule" id="PRU01360"/>
    </source>
</evidence>
<name>A0A1I6R4R4_9SPHI</name>
<reference evidence="3 4" key="1">
    <citation type="submission" date="2016-10" db="EMBL/GenBank/DDBJ databases">
        <authorList>
            <person name="de Groot N.N."/>
        </authorList>
    </citation>
    <scope>NUCLEOTIDE SEQUENCE [LARGE SCALE GENOMIC DNA]</scope>
    <source>
        <strain evidence="3 4">DSM 22789</strain>
    </source>
</reference>
<dbReference type="Gene3D" id="2.60.40.1120">
    <property type="entry name" value="Carboxypeptidase-like, regulatory domain"/>
    <property type="match status" value="1"/>
</dbReference>
<comment type="similarity">
    <text evidence="1">Belongs to the TonB-dependent receptor family.</text>
</comment>
<dbReference type="InterPro" id="IPR037066">
    <property type="entry name" value="Plug_dom_sf"/>
</dbReference>
<dbReference type="PROSITE" id="PS52016">
    <property type="entry name" value="TONB_DEPENDENT_REC_3"/>
    <property type="match status" value="1"/>
</dbReference>
<evidence type="ECO:0000259" key="2">
    <source>
        <dbReference type="Pfam" id="PF07715"/>
    </source>
</evidence>
<dbReference type="FunFam" id="2.170.130.10:FF:000003">
    <property type="entry name" value="SusC/RagA family TonB-linked outer membrane protein"/>
    <property type="match status" value="1"/>
</dbReference>
<dbReference type="Pfam" id="PF07715">
    <property type="entry name" value="Plug"/>
    <property type="match status" value="1"/>
</dbReference>
<organism evidence="3 4">
    <name type="scientific">Sphingobacterium wenxiniae</name>
    <dbReference type="NCBI Taxonomy" id="683125"/>
    <lineage>
        <taxon>Bacteria</taxon>
        <taxon>Pseudomonadati</taxon>
        <taxon>Bacteroidota</taxon>
        <taxon>Sphingobacteriia</taxon>
        <taxon>Sphingobacteriales</taxon>
        <taxon>Sphingobacteriaceae</taxon>
        <taxon>Sphingobacterium</taxon>
    </lineage>
</organism>
<keyword evidence="1" id="KW-0813">Transport</keyword>
<dbReference type="EMBL" id="FOZZ01000003">
    <property type="protein sequence ID" value="SFS59604.1"/>
    <property type="molecule type" value="Genomic_DNA"/>
</dbReference>
<dbReference type="NCBIfam" id="TIGR04057">
    <property type="entry name" value="SusC_RagA_signa"/>
    <property type="match status" value="1"/>
</dbReference>
<evidence type="ECO:0000313" key="4">
    <source>
        <dbReference type="Proteomes" id="UP000198785"/>
    </source>
</evidence>
<dbReference type="STRING" id="683125.SAMN05660206_10385"/>
<evidence type="ECO:0000313" key="3">
    <source>
        <dbReference type="EMBL" id="SFS59604.1"/>
    </source>
</evidence>
<protein>
    <submittedName>
        <fullName evidence="3">TonB-linked outer membrane protein, SusC/RagA family</fullName>
    </submittedName>
</protein>
<dbReference type="InterPro" id="IPR012910">
    <property type="entry name" value="Plug_dom"/>
</dbReference>
<keyword evidence="1" id="KW-0472">Membrane</keyword>
<dbReference type="Pfam" id="PF13715">
    <property type="entry name" value="CarbopepD_reg_2"/>
    <property type="match status" value="1"/>
</dbReference>
<accession>A0A1I6R4R4</accession>
<proteinExistence type="inferred from homology"/>
<keyword evidence="1" id="KW-1134">Transmembrane beta strand</keyword>
<feature type="domain" description="TonB-dependent receptor plug" evidence="2">
    <location>
        <begin position="84"/>
        <end position="194"/>
    </location>
</feature>
<dbReference type="GO" id="GO:0009279">
    <property type="term" value="C:cell outer membrane"/>
    <property type="evidence" value="ECO:0007669"/>
    <property type="project" value="UniProtKB-SubCell"/>
</dbReference>
<keyword evidence="4" id="KW-1185">Reference proteome</keyword>
<dbReference type="SUPFAM" id="SSF56935">
    <property type="entry name" value="Porins"/>
    <property type="match status" value="1"/>
</dbReference>
<keyword evidence="1" id="KW-0812">Transmembrane</keyword>
<dbReference type="InterPro" id="IPR023996">
    <property type="entry name" value="TonB-dep_OMP_SusC/RagA"/>
</dbReference>
<dbReference type="NCBIfam" id="TIGR04056">
    <property type="entry name" value="OMP_RagA_SusC"/>
    <property type="match status" value="1"/>
</dbReference>
<comment type="subcellular location">
    <subcellularLocation>
        <location evidence="1">Cell outer membrane</location>
        <topology evidence="1">Multi-pass membrane protein</topology>
    </subcellularLocation>
</comment>
<dbReference type="InterPro" id="IPR039426">
    <property type="entry name" value="TonB-dep_rcpt-like"/>
</dbReference>
<dbReference type="Gene3D" id="2.170.130.10">
    <property type="entry name" value="TonB-dependent receptor, plug domain"/>
    <property type="match status" value="1"/>
</dbReference>
<dbReference type="AlphaFoldDB" id="A0A1I6R4R4"/>
<dbReference type="SUPFAM" id="SSF49464">
    <property type="entry name" value="Carboxypeptidase regulatory domain-like"/>
    <property type="match status" value="1"/>
</dbReference>
<gene>
    <name evidence="3" type="ORF">SAMN05660206_10385</name>
</gene>
<dbReference type="InterPro" id="IPR008969">
    <property type="entry name" value="CarboxyPept-like_regulatory"/>
</dbReference>
<sequence>MTSAEGTAVSGATVTVKNSSVSTSTDDQGNFSITVDRGQTLVITAVGFSQVEKVVDGAVLSVVIQESSQDLDEVVVVGYGVQKKVNMTGSVASVGSDKLESRPMANLSSGLGGLASGVQVRQGSGRPGSDGAGILVRGTGTFQGSNSPMVVIDGVVVDEGNAINAINPEDVASISILKDAASAAIYGSRAANGVILITTKGGRLNTAPKVSYSSLFAQTNVSSKFSIESNTAEWMDMHNRATANLNPVGVTNDPTLLPYKQSDIDIWRAASSDPNGTNNPWGVPNYLAYPNTDWTEYFYYASFYHKHTVQASGGSENSTYLLSAGYQANPGTMPNTSLDEYSIRANVETKVANFLKIGTRTYFNQRYGDVADPTTDGALYYINQMVPAMTPIHDGKYGALEDPTLNAAMNPMNMENPLARLILRDGKNITSRLNTTWYVNAELIKGLNAEVRFNYQDAIWDKKGYDVNVKRYSFRTGEPLAEYNGNLSLATTSKSFTRQIARNLIGTLNYMKTFGDHDVAALAGYEQTYWNYNGFNATRRGLLDYSLTDITTGIEMASIGGDYERDYSMISQFARVNYAYKGKYLFEGNVRRDGSSRFAPDHRYGVFPSVSVGRRLSEESFFQPLKNAVDDFKIRGSWGQLGNVTSSYYAWQALYASTNVVLNGTETKGLYPSQLPNTLLTWEHVTSSNLGFDAAFLKHRLNLEFDVYSRLTEGILTTPVAYSTRGDITIPMENSASMRNNGFEITTSWRDKIGNVRYGVTGNFSYNKNRVVKYLGELEYGYDENDLDVHGNPIYKYLNYAALNNRPEGHMLGDQFLQTTYRGTGTYNNSDGSVNPNGGPRDGMIRTSEDLQWVNDMVAAGYKFNGQTSAAVDRTRYWYGEYIYADNNGDGNYGNEYDRQWTGISNTPKYNFGLQLSAEWKGVDISMLWSGQAGMSYHLYGNGLNYPIISSPQNTVPANARNDFYFFDETKYASPELDPNSNYLTAPYARLKTSGGTFQNNTDFLYNASYIKLKNLQVGYTIPKEITQRAKISNLRVFFSGENLWTITNFPGVDPEIGGVGFGVYPLARTLSGGINLTF</sequence>
<dbReference type="Proteomes" id="UP000198785">
    <property type="component" value="Unassembled WGS sequence"/>
</dbReference>
<dbReference type="InterPro" id="IPR023997">
    <property type="entry name" value="TonB-dep_OMP_SusC/RagA_CS"/>
</dbReference>
<keyword evidence="1" id="KW-0998">Cell outer membrane</keyword>